<evidence type="ECO:0000259" key="1">
    <source>
        <dbReference type="Pfam" id="PF23221"/>
    </source>
</evidence>
<reference evidence="2 3" key="1">
    <citation type="journal article" date="2019" name="Mol. Ecol. Resour.">
        <title>Improving Illumina assemblies with Hi-C and long reads: an example with the North African dromedary.</title>
        <authorList>
            <person name="Elbers J.P."/>
            <person name="Rogers M.F."/>
            <person name="Perelman P.L."/>
            <person name="Proskuryakova A.A."/>
            <person name="Serdyukova N.A."/>
            <person name="Johnson W.E."/>
            <person name="Horin P."/>
            <person name="Corander J."/>
            <person name="Murphy D."/>
            <person name="Burger P.A."/>
        </authorList>
    </citation>
    <scope>NUCLEOTIDE SEQUENCE [LARGE SCALE GENOMIC DNA]</scope>
    <source>
        <strain evidence="2">Drom800</strain>
        <tissue evidence="2">Blood</tissue>
    </source>
</reference>
<protein>
    <recommendedName>
        <fullName evidence="1">MROH2B-like N-terminal HEAT-repeats domain-containing protein</fullName>
    </recommendedName>
</protein>
<organism evidence="2 3">
    <name type="scientific">Camelus dromedarius</name>
    <name type="common">Dromedary</name>
    <name type="synonym">Arabian camel</name>
    <dbReference type="NCBI Taxonomy" id="9838"/>
    <lineage>
        <taxon>Eukaryota</taxon>
        <taxon>Metazoa</taxon>
        <taxon>Chordata</taxon>
        <taxon>Craniata</taxon>
        <taxon>Vertebrata</taxon>
        <taxon>Euteleostomi</taxon>
        <taxon>Mammalia</taxon>
        <taxon>Eutheria</taxon>
        <taxon>Laurasiatheria</taxon>
        <taxon>Artiodactyla</taxon>
        <taxon>Tylopoda</taxon>
        <taxon>Camelidae</taxon>
        <taxon>Camelus</taxon>
    </lineage>
</organism>
<dbReference type="Pfam" id="PF23221">
    <property type="entry name" value="HEAT_MROH2B_1st"/>
    <property type="match status" value="1"/>
</dbReference>
<dbReference type="AlphaFoldDB" id="A0A5N4C5M0"/>
<keyword evidence="3" id="KW-1185">Reference proteome</keyword>
<accession>A0A5N4C5M0</accession>
<gene>
    <name evidence="2" type="ORF">Cadr_000029426</name>
</gene>
<sequence>MFVVMAASSETRERDLECDVSGETIRNFMEALQAAGQLSADNILQTLKLLEVKVLNNRMTTSSRQKVTDTLVDYLRAVKPEGELEEMCVSVLMALGSQSPEMVIVKLWDRLHLHDLPPRSLLVTVGKLSLGQGVAPYLGATWEHILCLLRMAQEEDDMLAICQALSGLVISTRKHLDLGSKDDEVMDITPEAVSIKAYHTLRILFNHWSLKNKNKVGWE</sequence>
<feature type="domain" description="MROH2B-like N-terminal HEAT-repeats" evidence="1">
    <location>
        <begin position="24"/>
        <end position="216"/>
    </location>
</feature>
<evidence type="ECO:0000313" key="3">
    <source>
        <dbReference type="Proteomes" id="UP000299084"/>
    </source>
</evidence>
<comment type="caution">
    <text evidence="2">The sequence shown here is derived from an EMBL/GenBank/DDBJ whole genome shotgun (WGS) entry which is preliminary data.</text>
</comment>
<dbReference type="InterPro" id="IPR056282">
    <property type="entry name" value="MROH2B-like_N_HEAT"/>
</dbReference>
<proteinExistence type="predicted"/>
<name>A0A5N4C5M0_CAMDR</name>
<evidence type="ECO:0000313" key="2">
    <source>
        <dbReference type="EMBL" id="KAB1254212.1"/>
    </source>
</evidence>
<dbReference type="EMBL" id="JWIN03000034">
    <property type="protein sequence ID" value="KAB1254212.1"/>
    <property type="molecule type" value="Genomic_DNA"/>
</dbReference>
<dbReference type="Proteomes" id="UP000299084">
    <property type="component" value="Unassembled WGS sequence"/>
</dbReference>